<dbReference type="InterPro" id="IPR036691">
    <property type="entry name" value="Endo/exonu/phosph_ase_sf"/>
</dbReference>
<dbReference type="PANTHER" id="PTHR33710">
    <property type="entry name" value="BNAC02G09200D PROTEIN"/>
    <property type="match status" value="1"/>
</dbReference>
<comment type="caution">
    <text evidence="1">The sequence shown here is derived from an EMBL/GenBank/DDBJ whole genome shotgun (WGS) entry which is preliminary data.</text>
</comment>
<dbReference type="PANTHER" id="PTHR33710:SF71">
    <property type="entry name" value="ENDONUCLEASE_EXONUCLEASE_PHOSPHATASE DOMAIN-CONTAINING PROTEIN"/>
    <property type="match status" value="1"/>
</dbReference>
<organism evidence="1 2">
    <name type="scientific">Acorus calamus</name>
    <name type="common">Sweet flag</name>
    <dbReference type="NCBI Taxonomy" id="4465"/>
    <lineage>
        <taxon>Eukaryota</taxon>
        <taxon>Viridiplantae</taxon>
        <taxon>Streptophyta</taxon>
        <taxon>Embryophyta</taxon>
        <taxon>Tracheophyta</taxon>
        <taxon>Spermatophyta</taxon>
        <taxon>Magnoliopsida</taxon>
        <taxon>Liliopsida</taxon>
        <taxon>Acoraceae</taxon>
        <taxon>Acorus</taxon>
    </lineage>
</organism>
<reference evidence="1" key="2">
    <citation type="submission" date="2023-06" db="EMBL/GenBank/DDBJ databases">
        <authorList>
            <person name="Ma L."/>
            <person name="Liu K.-W."/>
            <person name="Li Z."/>
            <person name="Hsiao Y.-Y."/>
            <person name="Qi Y."/>
            <person name="Fu T."/>
            <person name="Tang G."/>
            <person name="Zhang D."/>
            <person name="Sun W.-H."/>
            <person name="Liu D.-K."/>
            <person name="Li Y."/>
            <person name="Chen G.-Z."/>
            <person name="Liu X.-D."/>
            <person name="Liao X.-Y."/>
            <person name="Jiang Y.-T."/>
            <person name="Yu X."/>
            <person name="Hao Y."/>
            <person name="Huang J."/>
            <person name="Zhao X.-W."/>
            <person name="Ke S."/>
            <person name="Chen Y.-Y."/>
            <person name="Wu W.-L."/>
            <person name="Hsu J.-L."/>
            <person name="Lin Y.-F."/>
            <person name="Huang M.-D."/>
            <person name="Li C.-Y."/>
            <person name="Huang L."/>
            <person name="Wang Z.-W."/>
            <person name="Zhao X."/>
            <person name="Zhong W.-Y."/>
            <person name="Peng D.-H."/>
            <person name="Ahmad S."/>
            <person name="Lan S."/>
            <person name="Zhang J.-S."/>
            <person name="Tsai W.-C."/>
            <person name="Van De Peer Y."/>
            <person name="Liu Z.-J."/>
        </authorList>
    </citation>
    <scope>NUCLEOTIDE SEQUENCE</scope>
    <source>
        <strain evidence="1">CP</strain>
        <tissue evidence="1">Leaves</tissue>
    </source>
</reference>
<dbReference type="Proteomes" id="UP001180020">
    <property type="component" value="Unassembled WGS sequence"/>
</dbReference>
<dbReference type="AlphaFoldDB" id="A0AAV9DBU4"/>
<dbReference type="Gene3D" id="3.60.10.10">
    <property type="entry name" value="Endonuclease/exonuclease/phosphatase"/>
    <property type="match status" value="1"/>
</dbReference>
<sequence length="327" mass="37709">MGKRFLWDDLKAIAQNSHDKPWLIGGDMNEVRFTHEKVGGRPPTLRRLRKFNQCISDCNLQDMKAMGHTLSWTNLQQERIASRLDRTLINSLWLNAYPESFTEYLAPGLSDHSALLVRLTPEVLSGHKPFKCFNMWFSHPTFTEVVENAWLTEVEGTPQYRLAKKLQLVKLALKKWNIEVFGDIHHKLKRGRDLLARIQNLLHNSPLDQALILQEKEARMEYAKLVFDEESFIQQKSRQNNIQLGDCNSAFFYASVAARKAQNTLRKVKLPNGDLSDDPDIVKRETVHYFQALFNKESAIAIPPIPFRNTLSAEANLDSTESHERVE</sequence>
<evidence type="ECO:0000313" key="1">
    <source>
        <dbReference type="EMBL" id="KAK1298314.1"/>
    </source>
</evidence>
<accession>A0AAV9DBU4</accession>
<protein>
    <recommendedName>
        <fullName evidence="3">Endonuclease/exonuclease/phosphatase domain-containing protein</fullName>
    </recommendedName>
</protein>
<evidence type="ECO:0000313" key="2">
    <source>
        <dbReference type="Proteomes" id="UP001180020"/>
    </source>
</evidence>
<name>A0AAV9DBU4_ACOCL</name>
<reference evidence="1" key="1">
    <citation type="journal article" date="2023" name="Nat. Commun.">
        <title>Diploid and tetraploid genomes of Acorus and the evolution of monocots.</title>
        <authorList>
            <person name="Ma L."/>
            <person name="Liu K.W."/>
            <person name="Li Z."/>
            <person name="Hsiao Y.Y."/>
            <person name="Qi Y."/>
            <person name="Fu T."/>
            <person name="Tang G.D."/>
            <person name="Zhang D."/>
            <person name="Sun W.H."/>
            <person name="Liu D.K."/>
            <person name="Li Y."/>
            <person name="Chen G.Z."/>
            <person name="Liu X.D."/>
            <person name="Liao X.Y."/>
            <person name="Jiang Y.T."/>
            <person name="Yu X."/>
            <person name="Hao Y."/>
            <person name="Huang J."/>
            <person name="Zhao X.W."/>
            <person name="Ke S."/>
            <person name="Chen Y.Y."/>
            <person name="Wu W.L."/>
            <person name="Hsu J.L."/>
            <person name="Lin Y.F."/>
            <person name="Huang M.D."/>
            <person name="Li C.Y."/>
            <person name="Huang L."/>
            <person name="Wang Z.W."/>
            <person name="Zhao X."/>
            <person name="Zhong W.Y."/>
            <person name="Peng D.H."/>
            <person name="Ahmad S."/>
            <person name="Lan S."/>
            <person name="Zhang J.S."/>
            <person name="Tsai W.C."/>
            <person name="Van de Peer Y."/>
            <person name="Liu Z.J."/>
        </authorList>
    </citation>
    <scope>NUCLEOTIDE SEQUENCE</scope>
    <source>
        <strain evidence="1">CP</strain>
    </source>
</reference>
<dbReference type="SUPFAM" id="SSF56219">
    <property type="entry name" value="DNase I-like"/>
    <property type="match status" value="1"/>
</dbReference>
<keyword evidence="2" id="KW-1185">Reference proteome</keyword>
<gene>
    <name evidence="1" type="ORF">QJS10_CPB14g00920</name>
</gene>
<dbReference type="EMBL" id="JAUJYO010000014">
    <property type="protein sequence ID" value="KAK1298314.1"/>
    <property type="molecule type" value="Genomic_DNA"/>
</dbReference>
<proteinExistence type="predicted"/>
<evidence type="ECO:0008006" key="3">
    <source>
        <dbReference type="Google" id="ProtNLM"/>
    </source>
</evidence>